<evidence type="ECO:0000313" key="6">
    <source>
        <dbReference type="Proteomes" id="UP000054196"/>
    </source>
</evidence>
<dbReference type="HOGENOM" id="CLU_008850_4_0_1"/>
<dbReference type="RefSeq" id="XP_007389113.1">
    <property type="nucleotide sequence ID" value="XM_007389051.1"/>
</dbReference>
<organism evidence="5 6">
    <name type="scientific">Punctularia strigosozonata (strain HHB-11173)</name>
    <name type="common">White-rot fungus</name>
    <dbReference type="NCBI Taxonomy" id="741275"/>
    <lineage>
        <taxon>Eukaryota</taxon>
        <taxon>Fungi</taxon>
        <taxon>Dikarya</taxon>
        <taxon>Basidiomycota</taxon>
        <taxon>Agaricomycotina</taxon>
        <taxon>Agaricomycetes</taxon>
        <taxon>Corticiales</taxon>
        <taxon>Punctulariaceae</taxon>
        <taxon>Punctularia</taxon>
    </lineage>
</organism>
<keyword evidence="6" id="KW-1185">Reference proteome</keyword>
<dbReference type="eggNOG" id="KOG1126">
    <property type="taxonomic scope" value="Eukaryota"/>
</dbReference>
<feature type="region of interest" description="Disordered" evidence="4">
    <location>
        <begin position="261"/>
        <end position="445"/>
    </location>
</feature>
<feature type="repeat" description="TPR" evidence="3">
    <location>
        <begin position="642"/>
        <end position="675"/>
    </location>
</feature>
<dbReference type="InterPro" id="IPR019734">
    <property type="entry name" value="TPR_rpt"/>
</dbReference>
<dbReference type="GO" id="GO:0051301">
    <property type="term" value="P:cell division"/>
    <property type="evidence" value="ECO:0007669"/>
    <property type="project" value="TreeGrafter"/>
</dbReference>
<dbReference type="EMBL" id="JH687560">
    <property type="protein sequence ID" value="EIN03626.1"/>
    <property type="molecule type" value="Genomic_DNA"/>
</dbReference>
<dbReference type="GO" id="GO:0005737">
    <property type="term" value="C:cytoplasm"/>
    <property type="evidence" value="ECO:0007669"/>
    <property type="project" value="TreeGrafter"/>
</dbReference>
<dbReference type="InterPro" id="IPR011990">
    <property type="entry name" value="TPR-like_helical_dom_sf"/>
</dbReference>
<reference evidence="6" key="1">
    <citation type="journal article" date="2012" name="Science">
        <title>The Paleozoic origin of enzymatic lignin decomposition reconstructed from 31 fungal genomes.</title>
        <authorList>
            <person name="Floudas D."/>
            <person name="Binder M."/>
            <person name="Riley R."/>
            <person name="Barry K."/>
            <person name="Blanchette R.A."/>
            <person name="Henrissat B."/>
            <person name="Martinez A.T."/>
            <person name="Otillar R."/>
            <person name="Spatafora J.W."/>
            <person name="Yadav J.S."/>
            <person name="Aerts A."/>
            <person name="Benoit I."/>
            <person name="Boyd A."/>
            <person name="Carlson A."/>
            <person name="Copeland A."/>
            <person name="Coutinho P.M."/>
            <person name="de Vries R.P."/>
            <person name="Ferreira P."/>
            <person name="Findley K."/>
            <person name="Foster B."/>
            <person name="Gaskell J."/>
            <person name="Glotzer D."/>
            <person name="Gorecki P."/>
            <person name="Heitman J."/>
            <person name="Hesse C."/>
            <person name="Hori C."/>
            <person name="Igarashi K."/>
            <person name="Jurgens J.A."/>
            <person name="Kallen N."/>
            <person name="Kersten P."/>
            <person name="Kohler A."/>
            <person name="Kuees U."/>
            <person name="Kumar T.K.A."/>
            <person name="Kuo A."/>
            <person name="LaButti K."/>
            <person name="Larrondo L.F."/>
            <person name="Lindquist E."/>
            <person name="Ling A."/>
            <person name="Lombard V."/>
            <person name="Lucas S."/>
            <person name="Lundell T."/>
            <person name="Martin R."/>
            <person name="McLaughlin D.J."/>
            <person name="Morgenstern I."/>
            <person name="Morin E."/>
            <person name="Murat C."/>
            <person name="Nagy L.G."/>
            <person name="Nolan M."/>
            <person name="Ohm R.A."/>
            <person name="Patyshakuliyeva A."/>
            <person name="Rokas A."/>
            <person name="Ruiz-Duenas F.J."/>
            <person name="Sabat G."/>
            <person name="Salamov A."/>
            <person name="Samejima M."/>
            <person name="Schmutz J."/>
            <person name="Slot J.C."/>
            <person name="St John F."/>
            <person name="Stenlid J."/>
            <person name="Sun H."/>
            <person name="Sun S."/>
            <person name="Syed K."/>
            <person name="Tsang A."/>
            <person name="Wiebenga A."/>
            <person name="Young D."/>
            <person name="Pisabarro A."/>
            <person name="Eastwood D.C."/>
            <person name="Martin F."/>
            <person name="Cullen D."/>
            <person name="Grigoriev I.V."/>
            <person name="Hibbett D.S."/>
        </authorList>
    </citation>
    <scope>NUCLEOTIDE SEQUENCE [LARGE SCALE GENOMIC DNA]</scope>
    <source>
        <strain evidence="6">HHB-11173 SS5</strain>
    </source>
</reference>
<dbReference type="SUPFAM" id="SSF48452">
    <property type="entry name" value="TPR-like"/>
    <property type="match status" value="1"/>
</dbReference>
<feature type="region of interest" description="Disordered" evidence="4">
    <location>
        <begin position="184"/>
        <end position="206"/>
    </location>
</feature>
<evidence type="ECO:0000313" key="5">
    <source>
        <dbReference type="EMBL" id="EIN03626.1"/>
    </source>
</evidence>
<dbReference type="OrthoDB" id="10248520at2759"/>
<feature type="repeat" description="TPR" evidence="3">
    <location>
        <begin position="575"/>
        <end position="608"/>
    </location>
</feature>
<keyword evidence="1 3" id="KW-0802">TPR repeat</keyword>
<dbReference type="GO" id="GO:0031145">
    <property type="term" value="P:anaphase-promoting complex-dependent catabolic process"/>
    <property type="evidence" value="ECO:0007669"/>
    <property type="project" value="TreeGrafter"/>
</dbReference>
<dbReference type="GO" id="GO:0016567">
    <property type="term" value="P:protein ubiquitination"/>
    <property type="evidence" value="ECO:0007669"/>
    <property type="project" value="TreeGrafter"/>
</dbReference>
<dbReference type="GO" id="GO:0007091">
    <property type="term" value="P:metaphase/anaphase transition of mitotic cell cycle"/>
    <property type="evidence" value="ECO:0007669"/>
    <property type="project" value="TreeGrafter"/>
</dbReference>
<dbReference type="PROSITE" id="PS50005">
    <property type="entry name" value="TPR"/>
    <property type="match status" value="2"/>
</dbReference>
<feature type="compositionally biased region" description="Basic residues" evidence="4">
    <location>
        <begin position="400"/>
        <end position="411"/>
    </location>
</feature>
<dbReference type="SMART" id="SM00028">
    <property type="entry name" value="TPR"/>
    <property type="match status" value="6"/>
</dbReference>
<dbReference type="Pfam" id="PF12895">
    <property type="entry name" value="ANAPC3"/>
    <property type="match status" value="1"/>
</dbReference>
<dbReference type="Pfam" id="PF13432">
    <property type="entry name" value="TPR_16"/>
    <property type="match status" value="1"/>
</dbReference>
<evidence type="ECO:0000256" key="3">
    <source>
        <dbReference type="PROSITE-ProRule" id="PRU00339"/>
    </source>
</evidence>
<evidence type="ECO:0000256" key="2">
    <source>
        <dbReference type="ARBA" id="ARBA00038210"/>
    </source>
</evidence>
<gene>
    <name evidence="5" type="ORF">PUNSTDRAFT_93841</name>
</gene>
<sequence>MQPEATPAFVPHLCQRFSSLIWSCVDAGLHRSAIFYAERYFALDQHNHDARHLYATALFHAGLTQSALCVVNVAPTDVCQGCHELKAKCCTAIGRYRQARESLEASLRNSSYVPSPSMGPRTAAAFPEEGVLHCRAGQMALKGHLPDQAAPSFRQALTHNPMLWEAFEGLCATGLAPEVDELFPTRPPPVKQGPPSEVPPTRPPAQPVPVASGAGFFTPAGPANAAGNLFLRHNQPLQPFRMTPGNESLPDNSIQTSIRPNRIAGIMPPPPAPLNAHTQPSAPVPAPQPVPPRPLSSADETGPVTKRLRQTSTRRNGQNAAATDAVKPTPPSTLDTDDTSKKARARPALTLANIFSSSGRRSQPKAAAASAKNGREPAAAVTRRSTRLLNGGSKPAGKTSTRRRPAVHGRTRSNDTEGDEELQTGSENAYSPSPPAVPHSEESPAPTVWTTADEQAAQDAYLMEQADLYIYDLMRLFARATRALAMYDTKLCLQELEKLPAIHQRSPWVMSMVGKAHYERADYASSERAFQAVRTLEPFRLWDMDVYSTLLWHLQKPVQLSFLAQELIGIDPRAPQTWIAVGNCFSLQKERAQALTCFRRAVQLDPGCAYAHALSGHETLDENVEEAMAHFQAALRADSRHYSAWYGLGSCYLKTNKLRMAEYHYQRASDICPGNAVMVACLAICAERRHDTEATMRYLNKAIQLSPENALARYRRAKMLISMKRYQEAITDLEHLHDSSPGESNVVFQLAKVYRLIGDALKAAQLLAVARDLEPKSVGKLQKLLETEKDESQDHQMDVG</sequence>
<protein>
    <submittedName>
        <fullName evidence="5">TPR-like protein</fullName>
    </submittedName>
</protein>
<dbReference type="SUPFAM" id="SSF81901">
    <property type="entry name" value="HCP-like"/>
    <property type="match status" value="1"/>
</dbReference>
<name>R7S2Z4_PUNST</name>
<feature type="compositionally biased region" description="Pro residues" evidence="4">
    <location>
        <begin position="185"/>
        <end position="206"/>
    </location>
</feature>
<proteinExistence type="inferred from homology"/>
<dbReference type="OMA" id="WHSPQAW"/>
<accession>R7S2Z4</accession>
<feature type="compositionally biased region" description="Pro residues" evidence="4">
    <location>
        <begin position="282"/>
        <end position="294"/>
    </location>
</feature>
<evidence type="ECO:0000256" key="1">
    <source>
        <dbReference type="ARBA" id="ARBA00022803"/>
    </source>
</evidence>
<feature type="region of interest" description="Disordered" evidence="4">
    <location>
        <begin position="236"/>
        <end position="255"/>
    </location>
</feature>
<evidence type="ECO:0000256" key="4">
    <source>
        <dbReference type="SAM" id="MobiDB-lite"/>
    </source>
</evidence>
<feature type="compositionally biased region" description="Polar residues" evidence="4">
    <location>
        <begin position="245"/>
        <end position="255"/>
    </location>
</feature>
<dbReference type="PANTHER" id="PTHR12558">
    <property type="entry name" value="CELL DIVISION CYCLE 16,23,27"/>
    <property type="match status" value="1"/>
</dbReference>
<feature type="compositionally biased region" description="Polar residues" evidence="4">
    <location>
        <begin position="310"/>
        <end position="321"/>
    </location>
</feature>
<dbReference type="GO" id="GO:0005680">
    <property type="term" value="C:anaphase-promoting complex"/>
    <property type="evidence" value="ECO:0007669"/>
    <property type="project" value="UniProtKB-ARBA"/>
</dbReference>
<dbReference type="AlphaFoldDB" id="R7S2Z4"/>
<comment type="similarity">
    <text evidence="2">Belongs to the APC3/CDC27 family.</text>
</comment>
<dbReference type="Gene3D" id="1.25.40.10">
    <property type="entry name" value="Tetratricopeptide repeat domain"/>
    <property type="match status" value="4"/>
</dbReference>
<dbReference type="KEGG" id="psq:PUNSTDRAFT_93841"/>
<dbReference type="GeneID" id="18886581"/>
<dbReference type="PANTHER" id="PTHR12558:SF13">
    <property type="entry name" value="CELL DIVISION CYCLE PROTEIN 27 HOMOLOG"/>
    <property type="match status" value="1"/>
</dbReference>
<dbReference type="Proteomes" id="UP000054196">
    <property type="component" value="Unassembled WGS sequence"/>
</dbReference>